<dbReference type="OrthoDB" id="3222at2759"/>
<dbReference type="AlphaFoldDB" id="A0A511KEZ7"/>
<name>A0A511KEZ7_RHOTO</name>
<dbReference type="Proteomes" id="UP000321518">
    <property type="component" value="Unassembled WGS sequence"/>
</dbReference>
<evidence type="ECO:0000313" key="2">
    <source>
        <dbReference type="Proteomes" id="UP000321518"/>
    </source>
</evidence>
<dbReference type="EMBL" id="BJWK01000005">
    <property type="protein sequence ID" value="GEM08506.1"/>
    <property type="molecule type" value="Genomic_DNA"/>
</dbReference>
<proteinExistence type="predicted"/>
<accession>A0A511KEZ7</accession>
<protein>
    <submittedName>
        <fullName evidence="1">Aquaporin</fullName>
    </submittedName>
</protein>
<gene>
    <name evidence="1" type="ORF">Rt10032_c05g2523</name>
</gene>
<evidence type="ECO:0000313" key="1">
    <source>
        <dbReference type="EMBL" id="GEM08506.1"/>
    </source>
</evidence>
<sequence>MYVRTLPFSRRYTDAFRSAGLLLAAEKRKAISLAPTGVHLVLFAAESVETGKNFRASLNFRHGAFLGTLLAATFYKFLKYLEFETVIGPEQLDAPASSSTNDQSDESNAEPDLVAFPAMILAAGASAATRTTPTAATTSMGEKEVHPTGQKGTLAIQGPGLPNLLATGPVGSVFDLLQPPHDYRTRLERNESLLEALAGVAGAHGRKLSTEGTVVGIDETRHEWHETNDSPV</sequence>
<reference evidence="1 2" key="1">
    <citation type="submission" date="2019-07" db="EMBL/GenBank/DDBJ databases">
        <title>Rhodotorula toruloides NBRC10032 genome sequencing.</title>
        <authorList>
            <person name="Shida Y."/>
            <person name="Takaku H."/>
            <person name="Ogasawara W."/>
            <person name="Mori K."/>
        </authorList>
    </citation>
    <scope>NUCLEOTIDE SEQUENCE [LARGE SCALE GENOMIC DNA]</scope>
    <source>
        <strain evidence="1 2">NBRC10032</strain>
    </source>
</reference>
<organism evidence="1 2">
    <name type="scientific">Rhodotorula toruloides</name>
    <name type="common">Yeast</name>
    <name type="synonym">Rhodosporidium toruloides</name>
    <dbReference type="NCBI Taxonomy" id="5286"/>
    <lineage>
        <taxon>Eukaryota</taxon>
        <taxon>Fungi</taxon>
        <taxon>Dikarya</taxon>
        <taxon>Basidiomycota</taxon>
        <taxon>Pucciniomycotina</taxon>
        <taxon>Microbotryomycetes</taxon>
        <taxon>Sporidiobolales</taxon>
        <taxon>Sporidiobolaceae</taxon>
        <taxon>Rhodotorula</taxon>
    </lineage>
</organism>
<comment type="caution">
    <text evidence="1">The sequence shown here is derived from an EMBL/GenBank/DDBJ whole genome shotgun (WGS) entry which is preliminary data.</text>
</comment>